<dbReference type="Proteomes" id="UP001202922">
    <property type="component" value="Unassembled WGS sequence"/>
</dbReference>
<dbReference type="GO" id="GO:0005524">
    <property type="term" value="F:ATP binding"/>
    <property type="evidence" value="ECO:0007669"/>
    <property type="project" value="UniProtKB-KW"/>
</dbReference>
<reference evidence="2 3" key="1">
    <citation type="submission" date="2022-03" db="EMBL/GenBank/DDBJ databases">
        <title>Sinomonas sp. isolated from a soil.</title>
        <authorList>
            <person name="Han J."/>
            <person name="Kim D.-U."/>
        </authorList>
    </citation>
    <scope>NUCLEOTIDE SEQUENCE [LARGE SCALE GENOMIC DNA]</scope>
    <source>
        <strain evidence="2 3">5-5</strain>
    </source>
</reference>
<keyword evidence="2" id="KW-0067">ATP-binding</keyword>
<dbReference type="EMBL" id="JAKZBV010000001">
    <property type="protein sequence ID" value="MCH6471334.1"/>
    <property type="molecule type" value="Genomic_DNA"/>
</dbReference>
<organism evidence="2 3">
    <name type="scientific">Sinomonas terrae</name>
    <dbReference type="NCBI Taxonomy" id="2908838"/>
    <lineage>
        <taxon>Bacteria</taxon>
        <taxon>Bacillati</taxon>
        <taxon>Actinomycetota</taxon>
        <taxon>Actinomycetes</taxon>
        <taxon>Micrococcales</taxon>
        <taxon>Micrococcaceae</taxon>
        <taxon>Sinomonas</taxon>
    </lineage>
</organism>
<dbReference type="InterPro" id="IPR027417">
    <property type="entry name" value="P-loop_NTPase"/>
</dbReference>
<feature type="domain" description="UvrD-like helicase C-terminal" evidence="1">
    <location>
        <begin position="256"/>
        <end position="292"/>
    </location>
</feature>
<dbReference type="PANTHER" id="PTHR11070:SF45">
    <property type="entry name" value="DNA 3'-5' HELICASE"/>
    <property type="match status" value="1"/>
</dbReference>
<protein>
    <submittedName>
        <fullName evidence="2">ATP-binding domain-containing protein</fullName>
    </submittedName>
</protein>
<dbReference type="InterPro" id="IPR000212">
    <property type="entry name" value="DNA_helicase_UvrD/REP"/>
</dbReference>
<gene>
    <name evidence="2" type="ORF">L0M17_15345</name>
</gene>
<accession>A0ABS9U3S4</accession>
<keyword evidence="2" id="KW-0547">Nucleotide-binding</keyword>
<comment type="caution">
    <text evidence="2">The sequence shown here is derived from an EMBL/GenBank/DDBJ whole genome shotgun (WGS) entry which is preliminary data.</text>
</comment>
<proteinExistence type="predicted"/>
<dbReference type="Gene3D" id="3.40.50.300">
    <property type="entry name" value="P-loop containing nucleotide triphosphate hydrolases"/>
    <property type="match status" value="2"/>
</dbReference>
<evidence type="ECO:0000313" key="2">
    <source>
        <dbReference type="EMBL" id="MCH6471334.1"/>
    </source>
</evidence>
<dbReference type="SUPFAM" id="SSF52540">
    <property type="entry name" value="P-loop containing nucleoside triphosphate hydrolases"/>
    <property type="match status" value="1"/>
</dbReference>
<name>A0ABS9U3S4_9MICC</name>
<evidence type="ECO:0000313" key="3">
    <source>
        <dbReference type="Proteomes" id="UP001202922"/>
    </source>
</evidence>
<dbReference type="Pfam" id="PF13538">
    <property type="entry name" value="UvrD_C_2"/>
    <property type="match status" value="1"/>
</dbReference>
<dbReference type="InterPro" id="IPR027785">
    <property type="entry name" value="UvrD-like_helicase_C"/>
</dbReference>
<dbReference type="PANTHER" id="PTHR11070">
    <property type="entry name" value="UVRD / RECB / PCRA DNA HELICASE FAMILY MEMBER"/>
    <property type="match status" value="1"/>
</dbReference>
<sequence length="430" mass="47269">MLDASSIEGALERMWPQLTPAQFVRELYGSRDRLIKANKGFDEGELDLLYRPMVARMADEPWTKADLAVVDLAQTLMRGVPQKYEHIVVDEAQDLSHMELLALRARSRSGSMTVVGDIAQSTGPHARDSWDSVEKALMMGLPSQETRLEHGYRVPRQAFNLALPVLAEAAPKVEAPLVLRDVDQEPIWTIVAEDQFSCAVAKAVIDRSKGYFVGVIAHPDRWEDLRIAFDQQGLKWAESSSGELSGAINLVAPEDAKGLEFDAVIVVDPQRIAEMPHGMRLLYIALTRTTTMLDIVIPEGNVPRLFQELIPPAALSRTAENEMDFHSPLVSEAQVEPPPLIDPFSIPMPAVPHALDGAISAAVALTAAVAPAGGPRPSEPFSSLPSNLQSIVEVWVKHYREELAQSVAPRLIPAVIERLYEEIATLPDKP</sequence>
<evidence type="ECO:0000259" key="1">
    <source>
        <dbReference type="Pfam" id="PF13538"/>
    </source>
</evidence>
<dbReference type="RefSeq" id="WP_241055056.1">
    <property type="nucleotide sequence ID" value="NZ_JAKZBV010000001.1"/>
</dbReference>
<keyword evidence="3" id="KW-1185">Reference proteome</keyword>